<dbReference type="NCBIfam" id="NF009732">
    <property type="entry name" value="PRK13255.1"/>
    <property type="match status" value="1"/>
</dbReference>
<dbReference type="NCBIfam" id="TIGR03840">
    <property type="entry name" value="TMPT_Se_Te"/>
    <property type="match status" value="1"/>
</dbReference>
<accession>A0A0S4LA15</accession>
<sequence>MDAIFWHNRWQTNQTGWHERAVNPLLTTHFPSLHIPHAGRVFVPLCGKSLDLGWLLSQGYAVAGAELSELAVTQLFTELRMEPAISEVGKHKLFHGEKIDIFVGDLFDLSRETLGPVDAVYDRAALVALPDTMRVQYTAYLKSLTALASQLVIGYEYDQTIVPGPPFSVTPDELHRHYGDSYALTPLARIDVPGGLKGKCPATEHVWKLEKLQG</sequence>
<dbReference type="RefSeq" id="WP_090746535.1">
    <property type="nucleotide sequence ID" value="NZ_CZQA01000001.1"/>
</dbReference>
<comment type="subcellular location">
    <subcellularLocation>
        <location evidence="2">Cytoplasm</location>
    </subcellularLocation>
</comment>
<evidence type="ECO:0000256" key="7">
    <source>
        <dbReference type="ARBA" id="ARBA00022679"/>
    </source>
</evidence>
<dbReference type="Gene3D" id="3.40.50.150">
    <property type="entry name" value="Vaccinia Virus protein VP39"/>
    <property type="match status" value="1"/>
</dbReference>
<dbReference type="InterPro" id="IPR008854">
    <property type="entry name" value="TPMT"/>
</dbReference>
<dbReference type="PIRSF" id="PIRSF023956">
    <property type="entry name" value="Thiopurine_S-methyltransferase"/>
    <property type="match status" value="1"/>
</dbReference>
<dbReference type="GO" id="GO:0010038">
    <property type="term" value="P:response to metal ion"/>
    <property type="evidence" value="ECO:0007669"/>
    <property type="project" value="InterPro"/>
</dbReference>
<name>A0A0S4LA15_9BACT</name>
<dbReference type="OrthoDB" id="9778208at2"/>
<dbReference type="EMBL" id="CZQA01000001">
    <property type="protein sequence ID" value="CUS34545.1"/>
    <property type="molecule type" value="Genomic_DNA"/>
</dbReference>
<dbReference type="GO" id="GO:0008119">
    <property type="term" value="F:thiopurine S-methyltransferase activity"/>
    <property type="evidence" value="ECO:0007669"/>
    <property type="project" value="UniProtKB-UniRule"/>
</dbReference>
<dbReference type="GO" id="GO:0032259">
    <property type="term" value="P:methylation"/>
    <property type="evidence" value="ECO:0007669"/>
    <property type="project" value="UniProtKB-KW"/>
</dbReference>
<evidence type="ECO:0000256" key="2">
    <source>
        <dbReference type="ARBA" id="ARBA00004496"/>
    </source>
</evidence>
<comment type="similarity">
    <text evidence="3">Belongs to the class I-like SAM-binding methyltransferase superfamily. TPMT family.</text>
</comment>
<dbReference type="HAMAP" id="MF_00812">
    <property type="entry name" value="Thiopur_methtran"/>
    <property type="match status" value="1"/>
</dbReference>
<dbReference type="PANTHER" id="PTHR10259:SF11">
    <property type="entry name" value="THIOPURINE S-METHYLTRANSFERASE"/>
    <property type="match status" value="1"/>
</dbReference>
<evidence type="ECO:0000256" key="6">
    <source>
        <dbReference type="ARBA" id="ARBA00022603"/>
    </source>
</evidence>
<keyword evidence="8" id="KW-0949">S-adenosyl-L-methionine</keyword>
<reference evidence="10 11" key="1">
    <citation type="submission" date="2015-10" db="EMBL/GenBank/DDBJ databases">
        <authorList>
            <person name="Gilbert D.G."/>
        </authorList>
    </citation>
    <scope>NUCLEOTIDE SEQUENCE [LARGE SCALE GENOMIC DNA]</scope>
    <source>
        <strain evidence="10">COMA1</strain>
    </source>
</reference>
<dbReference type="EC" id="2.1.1.67" evidence="4 9"/>
<dbReference type="Proteomes" id="UP000199032">
    <property type="component" value="Unassembled WGS sequence"/>
</dbReference>
<keyword evidence="5" id="KW-0963">Cytoplasm</keyword>
<dbReference type="STRING" id="1742972.COMA1_11758"/>
<dbReference type="InterPro" id="IPR025835">
    <property type="entry name" value="Thiopurine_S-MeTrfase"/>
</dbReference>
<evidence type="ECO:0000256" key="4">
    <source>
        <dbReference type="ARBA" id="ARBA00011905"/>
    </source>
</evidence>
<dbReference type="FunFam" id="3.40.50.150:FF:000101">
    <property type="entry name" value="Thiopurine S-methyltransferase"/>
    <property type="match status" value="1"/>
</dbReference>
<keyword evidence="7 10" id="KW-0808">Transferase</keyword>
<dbReference type="SUPFAM" id="SSF53335">
    <property type="entry name" value="S-adenosyl-L-methionine-dependent methyltransferases"/>
    <property type="match status" value="1"/>
</dbReference>
<evidence type="ECO:0000256" key="3">
    <source>
        <dbReference type="ARBA" id="ARBA00008145"/>
    </source>
</evidence>
<evidence type="ECO:0000256" key="8">
    <source>
        <dbReference type="ARBA" id="ARBA00022691"/>
    </source>
</evidence>
<evidence type="ECO:0000256" key="1">
    <source>
        <dbReference type="ARBA" id="ARBA00000903"/>
    </source>
</evidence>
<evidence type="ECO:0000256" key="9">
    <source>
        <dbReference type="NCBIfam" id="TIGR03840"/>
    </source>
</evidence>
<keyword evidence="11" id="KW-1185">Reference proteome</keyword>
<organism evidence="10 11">
    <name type="scientific">Candidatus Nitrospira nitrosa</name>
    <dbReference type="NCBI Taxonomy" id="1742972"/>
    <lineage>
        <taxon>Bacteria</taxon>
        <taxon>Pseudomonadati</taxon>
        <taxon>Nitrospirota</taxon>
        <taxon>Nitrospiria</taxon>
        <taxon>Nitrospirales</taxon>
        <taxon>Nitrospiraceae</taxon>
        <taxon>Nitrospira</taxon>
    </lineage>
</organism>
<evidence type="ECO:0000313" key="11">
    <source>
        <dbReference type="Proteomes" id="UP000199032"/>
    </source>
</evidence>
<protein>
    <recommendedName>
        <fullName evidence="4 9">Thiopurine S-methyltransferase</fullName>
        <ecNumber evidence="4 9">2.1.1.67</ecNumber>
    </recommendedName>
</protein>
<gene>
    <name evidence="10" type="primary">tpm</name>
    <name evidence="10" type="ORF">COMA1_11758</name>
</gene>
<dbReference type="InterPro" id="IPR029063">
    <property type="entry name" value="SAM-dependent_MTases_sf"/>
</dbReference>
<dbReference type="Pfam" id="PF05724">
    <property type="entry name" value="TPMT"/>
    <property type="match status" value="1"/>
</dbReference>
<proteinExistence type="inferred from homology"/>
<dbReference type="AlphaFoldDB" id="A0A0S4LA15"/>
<dbReference type="PANTHER" id="PTHR10259">
    <property type="entry name" value="THIOPURINE S-METHYLTRANSFERASE"/>
    <property type="match status" value="1"/>
</dbReference>
<comment type="catalytic activity">
    <reaction evidence="1">
        <text>S-adenosyl-L-methionine + a thiopurine = S-adenosyl-L-homocysteine + a thiopurine S-methylether.</text>
        <dbReference type="EC" id="2.1.1.67"/>
    </reaction>
</comment>
<dbReference type="PROSITE" id="PS51585">
    <property type="entry name" value="SAM_MT_TPMT"/>
    <property type="match status" value="1"/>
</dbReference>
<dbReference type="GO" id="GO:0005737">
    <property type="term" value="C:cytoplasm"/>
    <property type="evidence" value="ECO:0007669"/>
    <property type="project" value="UniProtKB-SubCell"/>
</dbReference>
<keyword evidence="6 10" id="KW-0489">Methyltransferase</keyword>
<evidence type="ECO:0000313" key="10">
    <source>
        <dbReference type="EMBL" id="CUS34545.1"/>
    </source>
</evidence>
<evidence type="ECO:0000256" key="5">
    <source>
        <dbReference type="ARBA" id="ARBA00022490"/>
    </source>
</evidence>
<dbReference type="InterPro" id="IPR022474">
    <property type="entry name" value="Thiopur_S-MeTfrase_Se/Te_detox"/>
</dbReference>